<dbReference type="GO" id="GO:0001228">
    <property type="term" value="F:DNA-binding transcription activator activity, RNA polymerase II-specific"/>
    <property type="evidence" value="ECO:0007669"/>
    <property type="project" value="InterPro"/>
</dbReference>
<dbReference type="EMBL" id="CH476736">
    <property type="protein sequence ID" value="EIE82931.1"/>
    <property type="molecule type" value="Genomic_DNA"/>
</dbReference>
<evidence type="ECO:0000256" key="4">
    <source>
        <dbReference type="ARBA" id="ARBA00023125"/>
    </source>
</evidence>
<gene>
    <name evidence="9" type="ORF">RO3G_07636</name>
</gene>
<dbReference type="InterPro" id="IPR015350">
    <property type="entry name" value="Beta-trefoil_DNA-bd_dom"/>
</dbReference>
<dbReference type="eggNOG" id="KOG3743">
    <property type="taxonomic scope" value="Eukaryota"/>
</dbReference>
<dbReference type="GO" id="GO:0005634">
    <property type="term" value="C:nucleus"/>
    <property type="evidence" value="ECO:0007669"/>
    <property type="project" value="UniProtKB-SubCell"/>
</dbReference>
<protein>
    <recommendedName>
        <fullName evidence="11">Ig-like domain-containing protein</fullName>
    </recommendedName>
</protein>
<dbReference type="InterPro" id="IPR038007">
    <property type="entry name" value="RBP-Jkappa_IPT"/>
</dbReference>
<sequence>MNYPELLTNEVESIPSSWSSNSSLPHVSLFSPSFLETLKLEDENDFNTIHPSVIYHHSPQTTTISSPDHSNLFNLQENKIYSNHQQKNLIQHYLSTKQGEKKLTILTTKQHPPNLTIQISGEKLSHQGTIDWYKDGNLLDQPSAVLLANQGSNLIGNCVSKQLHVSGADEKRRKAQVQVEIRSGQGTPIGIFHSKPIKVISKPSKKRQSVKNMDLCIHHGTTVALFNRVRAQTISTKYLGVSSLDSQQKDRGTCFVTRTTSWDPFLIYIVDLSRSPNTPSPVPFSHHPTIDHYPPPPAIAIQNHQGSLALHYNQPVVLQCVSTGLVSPVLIIRRVEKGSMVMGGNRVNDLSYPTGGEWGDEALGDPVSQLHKVGFQIVQDPSIAQYNKSTFQEQDKFFLPPVTHWTLPQATSAINYLACIHDVVGMHRVTDERKIVSRFTTEIEDIKMAVRKRRLSYQQHSTTVKSSNRRRVNSLNDELLSRHVGGDAGRCPDQPLNGDCWTEDVSDSAVWTIVGTNSTSFAFWTPPDYSKPFFDLQDFPYVDSIQSLSSTVLSLVGEHFTSDLTVWFGDVPSIQTEFKSSQLLSCTVPERHELLDSFATQLDPDTSRHKIPLLLVQEDGIIYNSLLFYSF</sequence>
<evidence type="ECO:0000259" key="7">
    <source>
        <dbReference type="SMART" id="SM01267"/>
    </source>
</evidence>
<evidence type="ECO:0000256" key="6">
    <source>
        <dbReference type="ARBA" id="ARBA00023242"/>
    </source>
</evidence>
<evidence type="ECO:0000313" key="9">
    <source>
        <dbReference type="EMBL" id="EIE82931.1"/>
    </source>
</evidence>
<dbReference type="Pfam" id="PF09270">
    <property type="entry name" value="BTD"/>
    <property type="match status" value="1"/>
</dbReference>
<dbReference type="AlphaFoldDB" id="I1C3A1"/>
<dbReference type="InParanoid" id="I1C3A1"/>
<dbReference type="Pfam" id="PF09271">
    <property type="entry name" value="LAG1-DNAbind"/>
    <property type="match status" value="1"/>
</dbReference>
<dbReference type="GeneID" id="93614607"/>
<feature type="domain" description="Beta-trefoil DNA-binding" evidence="8">
    <location>
        <begin position="215"/>
        <end position="420"/>
    </location>
</feature>
<keyword evidence="4" id="KW-0238">DNA-binding</keyword>
<keyword evidence="3" id="KW-0805">Transcription regulation</keyword>
<dbReference type="Gene3D" id="2.80.10.50">
    <property type="match status" value="1"/>
</dbReference>
<evidence type="ECO:0000256" key="2">
    <source>
        <dbReference type="ARBA" id="ARBA00009704"/>
    </source>
</evidence>
<dbReference type="OMA" id="CSESIMC"/>
<accession>I1C3A1</accession>
<dbReference type="InterPro" id="IPR036358">
    <property type="entry name" value="BTD_sf"/>
</dbReference>
<dbReference type="RefSeq" id="XP_067518327.1">
    <property type="nucleotide sequence ID" value="XM_067662226.1"/>
</dbReference>
<evidence type="ECO:0000256" key="3">
    <source>
        <dbReference type="ARBA" id="ARBA00023015"/>
    </source>
</evidence>
<evidence type="ECO:0008006" key="11">
    <source>
        <dbReference type="Google" id="ProtNLM"/>
    </source>
</evidence>
<dbReference type="SUPFAM" id="SSF49417">
    <property type="entry name" value="p53-like transcription factors"/>
    <property type="match status" value="1"/>
</dbReference>
<dbReference type="PANTHER" id="PTHR10665">
    <property type="entry name" value="RECOMBINING BINDING PROTEIN SUPPRESSOR OF HAIRLESS"/>
    <property type="match status" value="1"/>
</dbReference>
<dbReference type="Pfam" id="PF20144">
    <property type="entry name" value="TIG_SUH"/>
    <property type="match status" value="1"/>
</dbReference>
<evidence type="ECO:0000256" key="1">
    <source>
        <dbReference type="ARBA" id="ARBA00004123"/>
    </source>
</evidence>
<dbReference type="InterPro" id="IPR040159">
    <property type="entry name" value="CLS_fam"/>
</dbReference>
<dbReference type="Gene3D" id="2.60.40.10">
    <property type="entry name" value="Immunoglobulins"/>
    <property type="match status" value="1"/>
</dbReference>
<feature type="domain" description="RBP-J/Cbf11/Cbf12 DNA binding" evidence="7">
    <location>
        <begin position="102"/>
        <end position="214"/>
    </location>
</feature>
<dbReference type="InterPro" id="IPR013783">
    <property type="entry name" value="Ig-like_fold"/>
</dbReference>
<keyword evidence="6" id="KW-0539">Nucleus</keyword>
<dbReference type="InterPro" id="IPR015351">
    <property type="entry name" value="RBP-J/Cbf11/Cbf12_DNA-bd"/>
</dbReference>
<organism evidence="9 10">
    <name type="scientific">Rhizopus delemar (strain RA 99-880 / ATCC MYA-4621 / FGSC 9543 / NRRL 43880)</name>
    <name type="common">Mucormycosis agent</name>
    <name type="synonym">Rhizopus arrhizus var. delemar</name>
    <dbReference type="NCBI Taxonomy" id="246409"/>
    <lineage>
        <taxon>Eukaryota</taxon>
        <taxon>Fungi</taxon>
        <taxon>Fungi incertae sedis</taxon>
        <taxon>Mucoromycota</taxon>
        <taxon>Mucoromycotina</taxon>
        <taxon>Mucoromycetes</taxon>
        <taxon>Mucorales</taxon>
        <taxon>Mucorineae</taxon>
        <taxon>Rhizopodaceae</taxon>
        <taxon>Rhizopus</taxon>
    </lineage>
</organism>
<keyword evidence="10" id="KW-1185">Reference proteome</keyword>
<evidence type="ECO:0000259" key="8">
    <source>
        <dbReference type="SMART" id="SM01268"/>
    </source>
</evidence>
<keyword evidence="5" id="KW-0804">Transcription</keyword>
<dbReference type="GO" id="GO:0000978">
    <property type="term" value="F:RNA polymerase II cis-regulatory region sequence-specific DNA binding"/>
    <property type="evidence" value="ECO:0007669"/>
    <property type="project" value="InterPro"/>
</dbReference>
<dbReference type="InterPro" id="IPR014756">
    <property type="entry name" value="Ig_E-set"/>
</dbReference>
<proteinExistence type="inferred from homology"/>
<evidence type="ECO:0000313" key="10">
    <source>
        <dbReference type="Proteomes" id="UP000009138"/>
    </source>
</evidence>
<dbReference type="Proteomes" id="UP000009138">
    <property type="component" value="Unassembled WGS sequence"/>
</dbReference>
<dbReference type="SMART" id="SM01268">
    <property type="entry name" value="BTD"/>
    <property type="match status" value="1"/>
</dbReference>
<dbReference type="OrthoDB" id="5600360at2759"/>
<comment type="subcellular location">
    <subcellularLocation>
        <location evidence="1">Nucleus</location>
    </subcellularLocation>
</comment>
<dbReference type="InterPro" id="IPR008967">
    <property type="entry name" value="p53-like_TF_DNA-bd_sf"/>
</dbReference>
<evidence type="ECO:0000256" key="5">
    <source>
        <dbReference type="ARBA" id="ARBA00023163"/>
    </source>
</evidence>
<dbReference type="SUPFAM" id="SSF110217">
    <property type="entry name" value="DNA-binding protein LAG-1 (CSL)"/>
    <property type="match status" value="1"/>
</dbReference>
<dbReference type="SMART" id="SM01267">
    <property type="entry name" value="LAG1_DNAbind"/>
    <property type="match status" value="1"/>
</dbReference>
<dbReference type="SUPFAM" id="SSF81296">
    <property type="entry name" value="E set domains"/>
    <property type="match status" value="1"/>
</dbReference>
<dbReference type="STRING" id="246409.I1C3A1"/>
<dbReference type="VEuPathDB" id="FungiDB:RO3G_07636"/>
<comment type="similarity">
    <text evidence="2">Belongs to the Su(H) family.</text>
</comment>
<reference evidence="9 10" key="1">
    <citation type="journal article" date="2009" name="PLoS Genet.">
        <title>Genomic analysis of the basal lineage fungus Rhizopus oryzae reveals a whole-genome duplication.</title>
        <authorList>
            <person name="Ma L.-J."/>
            <person name="Ibrahim A.S."/>
            <person name="Skory C."/>
            <person name="Grabherr M.G."/>
            <person name="Burger G."/>
            <person name="Butler M."/>
            <person name="Elias M."/>
            <person name="Idnurm A."/>
            <person name="Lang B.F."/>
            <person name="Sone T."/>
            <person name="Abe A."/>
            <person name="Calvo S.E."/>
            <person name="Corrochano L.M."/>
            <person name="Engels R."/>
            <person name="Fu J."/>
            <person name="Hansberg W."/>
            <person name="Kim J.-M."/>
            <person name="Kodira C.D."/>
            <person name="Koehrsen M.J."/>
            <person name="Liu B."/>
            <person name="Miranda-Saavedra D."/>
            <person name="O'Leary S."/>
            <person name="Ortiz-Castellanos L."/>
            <person name="Poulter R."/>
            <person name="Rodriguez-Romero J."/>
            <person name="Ruiz-Herrera J."/>
            <person name="Shen Y.-Q."/>
            <person name="Zeng Q."/>
            <person name="Galagan J."/>
            <person name="Birren B.W."/>
            <person name="Cuomo C.A."/>
            <person name="Wickes B.L."/>
        </authorList>
    </citation>
    <scope>NUCLEOTIDE SEQUENCE [LARGE SCALE GENOMIC DNA]</scope>
    <source>
        <strain evidence="10">RA 99-880 / ATCC MYA-4621 / FGSC 9543 / NRRL 43880</strain>
    </source>
</reference>
<name>I1C3A1_RHIO9</name>